<protein>
    <submittedName>
        <fullName evidence="2">Uncharacterized protein</fullName>
    </submittedName>
</protein>
<feature type="compositionally biased region" description="Polar residues" evidence="1">
    <location>
        <begin position="98"/>
        <end position="111"/>
    </location>
</feature>
<feature type="region of interest" description="Disordered" evidence="1">
    <location>
        <begin position="87"/>
        <end position="115"/>
    </location>
</feature>
<evidence type="ECO:0000313" key="3">
    <source>
        <dbReference type="Proteomes" id="UP000030854"/>
    </source>
</evidence>
<evidence type="ECO:0000313" key="2">
    <source>
        <dbReference type="EMBL" id="KHJ32988.1"/>
    </source>
</evidence>
<sequence length="286" mass="31171">MAPPLGSKRGLPSDHLDAGSRVSKPTTTTYKPSRIRKAKALISMANSNCSTRSNLIENVLSKAHGSTSKADYDTGKENETGCVISTEEFPPLPKESTTEVNSSIDSPSLQVNDDKKNGTAPLMAAIKGLLDLTNEYLQKLEEQQPGIGADFLAMRGERVYSNISGSTDNHHHARQDTWAKKAGSQDAGIKVFNLKRQILKSSAPQWQSKEDRWVMIRLGPENEARKAGVFELRQKIQELVSDKSLVSDVWSIPSEVAILAPTLAKAASIMQSKATIDERLGNATVE</sequence>
<name>A0A0B1P3X8_UNCNE</name>
<comment type="caution">
    <text evidence="2">The sequence shown here is derived from an EMBL/GenBank/DDBJ whole genome shotgun (WGS) entry which is preliminary data.</text>
</comment>
<accession>A0A0B1P3X8</accession>
<feature type="region of interest" description="Disordered" evidence="1">
    <location>
        <begin position="1"/>
        <end position="34"/>
    </location>
</feature>
<evidence type="ECO:0000256" key="1">
    <source>
        <dbReference type="SAM" id="MobiDB-lite"/>
    </source>
</evidence>
<organism evidence="2 3">
    <name type="scientific">Uncinula necator</name>
    <name type="common">Grape powdery mildew</name>
    <dbReference type="NCBI Taxonomy" id="52586"/>
    <lineage>
        <taxon>Eukaryota</taxon>
        <taxon>Fungi</taxon>
        <taxon>Dikarya</taxon>
        <taxon>Ascomycota</taxon>
        <taxon>Pezizomycotina</taxon>
        <taxon>Leotiomycetes</taxon>
        <taxon>Erysiphales</taxon>
        <taxon>Erysiphaceae</taxon>
        <taxon>Erysiphe</taxon>
    </lineage>
</organism>
<reference evidence="2 3" key="1">
    <citation type="journal article" date="2014" name="BMC Genomics">
        <title>Adaptive genomic structural variation in the grape powdery mildew pathogen, Erysiphe necator.</title>
        <authorList>
            <person name="Jones L."/>
            <person name="Riaz S."/>
            <person name="Morales-Cruz A."/>
            <person name="Amrine K.C."/>
            <person name="McGuire B."/>
            <person name="Gubler W.D."/>
            <person name="Walker M.A."/>
            <person name="Cantu D."/>
        </authorList>
    </citation>
    <scope>NUCLEOTIDE SEQUENCE [LARGE SCALE GENOMIC DNA]</scope>
    <source>
        <strain evidence="3">c</strain>
    </source>
</reference>
<keyword evidence="3" id="KW-1185">Reference proteome</keyword>
<dbReference type="EMBL" id="JNVN01001689">
    <property type="protein sequence ID" value="KHJ32988.1"/>
    <property type="molecule type" value="Genomic_DNA"/>
</dbReference>
<proteinExistence type="predicted"/>
<gene>
    <name evidence="2" type="ORF">EV44_g4280</name>
</gene>
<dbReference type="Proteomes" id="UP000030854">
    <property type="component" value="Unassembled WGS sequence"/>
</dbReference>
<dbReference type="AlphaFoldDB" id="A0A0B1P3X8"/>
<dbReference type="HOGENOM" id="CLU_036943_0_0_1"/>